<evidence type="ECO:0000256" key="1">
    <source>
        <dbReference type="SAM" id="Phobius"/>
    </source>
</evidence>
<dbReference type="InterPro" id="IPR024294">
    <property type="entry name" value="DUF3810"/>
</dbReference>
<evidence type="ECO:0000313" key="2">
    <source>
        <dbReference type="EMBL" id="HIR50217.1"/>
    </source>
</evidence>
<keyword evidence="1" id="KW-0472">Membrane</keyword>
<accession>A0A9D1DGJ0</accession>
<evidence type="ECO:0000313" key="3">
    <source>
        <dbReference type="Proteomes" id="UP000824239"/>
    </source>
</evidence>
<protein>
    <submittedName>
        <fullName evidence="2">DUF3810 domain-containing protein</fullName>
    </submittedName>
</protein>
<feature type="transmembrane region" description="Helical" evidence="1">
    <location>
        <begin position="82"/>
        <end position="106"/>
    </location>
</feature>
<reference evidence="2" key="1">
    <citation type="submission" date="2020-10" db="EMBL/GenBank/DDBJ databases">
        <authorList>
            <person name="Gilroy R."/>
        </authorList>
    </citation>
    <scope>NUCLEOTIDE SEQUENCE</scope>
    <source>
        <strain evidence="2">ChiBcec15-4380</strain>
    </source>
</reference>
<proteinExistence type="predicted"/>
<feature type="transmembrane region" description="Helical" evidence="1">
    <location>
        <begin position="48"/>
        <end position="70"/>
    </location>
</feature>
<sequence>MRTIGRLILTAVFVLLTLALVAVAAYVPAFFDLYTDFSRQAMAFLGGIASPFPFAVWEVLAVLLVLLLLYTLVRTFTQKRGFLCWLAGVALLLSILAFLFVGLWGLNHYAPSISQQVGLTVTGYTKEQLTDATAYMAAQAAALADQVERTEAGDLKTDFSAMAKSAGAGYAALGRQYDFFAVEKLPTVKRLLGADLFSYTGTTGIFVAFTGESGVNPDTYAASLPFTMCHELAHYLSVAAEDEANFAAFLASTAHPDLAFQYSGWYSAFIYCYNALYDADREMASAIWDGMSDTLRADCRRANAHYEPYEGAVQDAAQQVNDAYLKAFDEEDGVESYGKAADLLIAWYLQETA</sequence>
<dbReference type="AlphaFoldDB" id="A0A9D1DGJ0"/>
<organism evidence="2 3">
    <name type="scientific">Candidatus Avoscillospira avicola</name>
    <dbReference type="NCBI Taxonomy" id="2840706"/>
    <lineage>
        <taxon>Bacteria</taxon>
        <taxon>Bacillati</taxon>
        <taxon>Bacillota</taxon>
        <taxon>Clostridia</taxon>
        <taxon>Eubacteriales</taxon>
        <taxon>Oscillospiraceae</taxon>
        <taxon>Oscillospiraceae incertae sedis</taxon>
        <taxon>Candidatus Avoscillospira</taxon>
    </lineage>
</organism>
<name>A0A9D1DGJ0_9FIRM</name>
<keyword evidence="1" id="KW-0812">Transmembrane</keyword>
<keyword evidence="1" id="KW-1133">Transmembrane helix</keyword>
<dbReference type="Proteomes" id="UP000824239">
    <property type="component" value="Unassembled WGS sequence"/>
</dbReference>
<dbReference type="EMBL" id="DVHE01000020">
    <property type="protein sequence ID" value="HIR50217.1"/>
    <property type="molecule type" value="Genomic_DNA"/>
</dbReference>
<comment type="caution">
    <text evidence="2">The sequence shown here is derived from an EMBL/GenBank/DDBJ whole genome shotgun (WGS) entry which is preliminary data.</text>
</comment>
<dbReference type="Pfam" id="PF12725">
    <property type="entry name" value="DUF3810"/>
    <property type="match status" value="1"/>
</dbReference>
<reference evidence="2" key="2">
    <citation type="journal article" date="2021" name="PeerJ">
        <title>Extensive microbial diversity within the chicken gut microbiome revealed by metagenomics and culture.</title>
        <authorList>
            <person name="Gilroy R."/>
            <person name="Ravi A."/>
            <person name="Getino M."/>
            <person name="Pursley I."/>
            <person name="Horton D.L."/>
            <person name="Alikhan N.F."/>
            <person name="Baker D."/>
            <person name="Gharbi K."/>
            <person name="Hall N."/>
            <person name="Watson M."/>
            <person name="Adriaenssens E.M."/>
            <person name="Foster-Nyarko E."/>
            <person name="Jarju S."/>
            <person name="Secka A."/>
            <person name="Antonio M."/>
            <person name="Oren A."/>
            <person name="Chaudhuri R.R."/>
            <person name="La Ragione R."/>
            <person name="Hildebrand F."/>
            <person name="Pallen M.J."/>
        </authorList>
    </citation>
    <scope>NUCLEOTIDE SEQUENCE</scope>
    <source>
        <strain evidence="2">ChiBcec15-4380</strain>
    </source>
</reference>
<gene>
    <name evidence="2" type="ORF">IAA53_02855</name>
</gene>